<dbReference type="EMBL" id="CP136898">
    <property type="protein sequence ID" value="WOL19800.1"/>
    <property type="molecule type" value="Genomic_DNA"/>
</dbReference>
<dbReference type="InterPro" id="IPR018971">
    <property type="entry name" value="DUF1997"/>
</dbReference>
<dbReference type="Pfam" id="PF09366">
    <property type="entry name" value="DUF1997"/>
    <property type="match status" value="1"/>
</dbReference>
<keyword evidence="2" id="KW-1185">Reference proteome</keyword>
<gene>
    <name evidence="1" type="ORF">Cni_G28602</name>
</gene>
<name>A0AAQ3QT93_9LILI</name>
<evidence type="ECO:0000313" key="1">
    <source>
        <dbReference type="EMBL" id="WOL19800.1"/>
    </source>
</evidence>
<reference evidence="1 2" key="1">
    <citation type="submission" date="2023-10" db="EMBL/GenBank/DDBJ databases">
        <title>Chromosome-scale genome assembly provides insights into flower coloration mechanisms of Canna indica.</title>
        <authorList>
            <person name="Li C."/>
        </authorList>
    </citation>
    <scope>NUCLEOTIDE SEQUENCE [LARGE SCALE GENOMIC DNA]</scope>
    <source>
        <tissue evidence="1">Flower</tissue>
    </source>
</reference>
<evidence type="ECO:0008006" key="3">
    <source>
        <dbReference type="Google" id="ProtNLM"/>
    </source>
</evidence>
<protein>
    <recommendedName>
        <fullName evidence="3">DUF1997 family protein</fullName>
    </recommendedName>
</protein>
<dbReference type="AlphaFoldDB" id="A0AAQ3QT93"/>
<accession>A0AAQ3QT93</accession>
<evidence type="ECO:0000313" key="2">
    <source>
        <dbReference type="Proteomes" id="UP001327560"/>
    </source>
</evidence>
<proteinExistence type="predicted"/>
<sequence length="230" mass="25924">MVILHTLHFPSPFPPCNLRKRSEAITSAIVEESGAGRRKANLSAKRQEKVKLPDYSGGSGRVFPISQFLSHPTGVEALLNTRTLQGFEPLDSNTYRCTLHKIQFLKFEVAPVIDLRVTPTDEDCTVEMLSCRFEGSKVLEQQNQFFSAFMRNHIKWDADSPEPSLVVDVDLKLTLEVYTKPFSMLPLSAVEKPGNLVMQGLLDRLVPLLAEQLLSDYCSWVQEQQLESQS</sequence>
<organism evidence="1 2">
    <name type="scientific">Canna indica</name>
    <name type="common">Indian-shot</name>
    <dbReference type="NCBI Taxonomy" id="4628"/>
    <lineage>
        <taxon>Eukaryota</taxon>
        <taxon>Viridiplantae</taxon>
        <taxon>Streptophyta</taxon>
        <taxon>Embryophyta</taxon>
        <taxon>Tracheophyta</taxon>
        <taxon>Spermatophyta</taxon>
        <taxon>Magnoliopsida</taxon>
        <taxon>Liliopsida</taxon>
        <taxon>Zingiberales</taxon>
        <taxon>Cannaceae</taxon>
        <taxon>Canna</taxon>
    </lineage>
</organism>
<dbReference type="Proteomes" id="UP001327560">
    <property type="component" value="Chromosome 9"/>
</dbReference>
<dbReference type="PANTHER" id="PTHR34131:SF2">
    <property type="entry name" value="FAMILY PROTEIN, PUTATIVE (DUF1997)-RELATED"/>
    <property type="match status" value="1"/>
</dbReference>
<dbReference type="PANTHER" id="PTHR34131">
    <property type="entry name" value="(RAP ANNOTATION RELEASE2) GALACTOSE-BINDING LIKE DOMAIN CONTAINING PROTEIN"/>
    <property type="match status" value="1"/>
</dbReference>